<comment type="caution">
    <text evidence="3">The sequence shown here is derived from an EMBL/GenBank/DDBJ whole genome shotgun (WGS) entry which is preliminary data.</text>
</comment>
<feature type="transmembrane region" description="Helical" evidence="1">
    <location>
        <begin position="12"/>
        <end position="28"/>
    </location>
</feature>
<reference evidence="3 4" key="1">
    <citation type="submission" date="2017-02" db="EMBL/GenBank/DDBJ databases">
        <title>Whole genome sequencing of Metallibacterium scheffleri DSM 24874 (T).</title>
        <authorList>
            <person name="Kumar S."/>
            <person name="Patil P."/>
            <person name="Patil P.B."/>
        </authorList>
    </citation>
    <scope>NUCLEOTIDE SEQUENCE [LARGE SCALE GENOMIC DNA]</scope>
    <source>
        <strain evidence="3 4">DSM 24874</strain>
    </source>
</reference>
<dbReference type="STRING" id="993689.GCA_002077135_01562"/>
<keyword evidence="4" id="KW-1185">Reference proteome</keyword>
<dbReference type="AlphaFoldDB" id="A0A4S3KRL9"/>
<gene>
    <name evidence="3" type="ORF">B1806_02435</name>
</gene>
<keyword evidence="1" id="KW-0812">Transmembrane</keyword>
<dbReference type="InterPro" id="IPR021309">
    <property type="entry name" value="YgaP-like_TM"/>
</dbReference>
<evidence type="ECO:0000313" key="4">
    <source>
        <dbReference type="Proteomes" id="UP000307749"/>
    </source>
</evidence>
<feature type="domain" description="Inner membrane protein YgaP-like transmembrane" evidence="2">
    <location>
        <begin position="1"/>
        <end position="64"/>
    </location>
</feature>
<sequence>MQLNVGSLDRIIRIAVGIALLALIFILPGKERWWGLIGLLPLGTGLFGFCPAYTLFGLNTCPMKARAKS</sequence>
<dbReference type="RefSeq" id="WP_081126946.1">
    <property type="nucleotide sequence ID" value="NZ_DAHXOC010000066.1"/>
</dbReference>
<evidence type="ECO:0000256" key="1">
    <source>
        <dbReference type="SAM" id="Phobius"/>
    </source>
</evidence>
<accession>A0A4S3KRL9</accession>
<dbReference type="EMBL" id="MWQO01000007">
    <property type="protein sequence ID" value="THD11745.1"/>
    <property type="molecule type" value="Genomic_DNA"/>
</dbReference>
<dbReference type="OrthoDB" id="9804804at2"/>
<keyword evidence="1" id="KW-1133">Transmembrane helix</keyword>
<feature type="transmembrane region" description="Helical" evidence="1">
    <location>
        <begin position="34"/>
        <end position="56"/>
    </location>
</feature>
<evidence type="ECO:0000313" key="3">
    <source>
        <dbReference type="EMBL" id="THD11745.1"/>
    </source>
</evidence>
<proteinExistence type="predicted"/>
<protein>
    <recommendedName>
        <fullName evidence="2">Inner membrane protein YgaP-like transmembrane domain-containing protein</fullName>
    </recommendedName>
</protein>
<keyword evidence="1" id="KW-0472">Membrane</keyword>
<evidence type="ECO:0000259" key="2">
    <source>
        <dbReference type="Pfam" id="PF11127"/>
    </source>
</evidence>
<dbReference type="Pfam" id="PF11127">
    <property type="entry name" value="YgaP-like_TM"/>
    <property type="match status" value="1"/>
</dbReference>
<name>A0A4S3KRL9_9GAMM</name>
<dbReference type="Proteomes" id="UP000307749">
    <property type="component" value="Unassembled WGS sequence"/>
</dbReference>
<organism evidence="3 4">
    <name type="scientific">Metallibacterium scheffleri</name>
    <dbReference type="NCBI Taxonomy" id="993689"/>
    <lineage>
        <taxon>Bacteria</taxon>
        <taxon>Pseudomonadati</taxon>
        <taxon>Pseudomonadota</taxon>
        <taxon>Gammaproteobacteria</taxon>
        <taxon>Lysobacterales</taxon>
        <taxon>Rhodanobacteraceae</taxon>
        <taxon>Metallibacterium</taxon>
    </lineage>
</organism>